<dbReference type="OrthoDB" id="10018558at2"/>
<accession>A0A517X3R4</accession>
<keyword evidence="1" id="KW-0175">Coiled coil</keyword>
<evidence type="ECO:0000256" key="1">
    <source>
        <dbReference type="SAM" id="Coils"/>
    </source>
</evidence>
<dbReference type="RefSeq" id="WP_145180131.1">
    <property type="nucleotide sequence ID" value="NZ_CP037422.1"/>
</dbReference>
<keyword evidence="3" id="KW-1185">Reference proteome</keyword>
<dbReference type="Proteomes" id="UP000318384">
    <property type="component" value="Chromosome"/>
</dbReference>
<feature type="coiled-coil region" evidence="1">
    <location>
        <begin position="77"/>
        <end position="156"/>
    </location>
</feature>
<dbReference type="EMBL" id="CP037422">
    <property type="protein sequence ID" value="QDU12147.1"/>
    <property type="molecule type" value="Genomic_DNA"/>
</dbReference>
<name>A0A517X3R4_9PLAN</name>
<evidence type="ECO:0000313" key="2">
    <source>
        <dbReference type="EMBL" id="QDU12147.1"/>
    </source>
</evidence>
<organism evidence="2 3">
    <name type="scientific">Gimesia aquarii</name>
    <dbReference type="NCBI Taxonomy" id="2527964"/>
    <lineage>
        <taxon>Bacteria</taxon>
        <taxon>Pseudomonadati</taxon>
        <taxon>Planctomycetota</taxon>
        <taxon>Planctomycetia</taxon>
        <taxon>Planctomycetales</taxon>
        <taxon>Planctomycetaceae</taxon>
        <taxon>Gimesia</taxon>
    </lineage>
</organism>
<reference evidence="2 3" key="1">
    <citation type="submission" date="2019-03" db="EMBL/GenBank/DDBJ databases">
        <title>Deep-cultivation of Planctomycetes and their phenomic and genomic characterization uncovers novel biology.</title>
        <authorList>
            <person name="Wiegand S."/>
            <person name="Jogler M."/>
            <person name="Boedeker C."/>
            <person name="Pinto D."/>
            <person name="Vollmers J."/>
            <person name="Rivas-Marin E."/>
            <person name="Kohn T."/>
            <person name="Peeters S.H."/>
            <person name="Heuer A."/>
            <person name="Rast P."/>
            <person name="Oberbeckmann S."/>
            <person name="Bunk B."/>
            <person name="Jeske O."/>
            <person name="Meyerdierks A."/>
            <person name="Storesund J.E."/>
            <person name="Kallscheuer N."/>
            <person name="Luecker S."/>
            <person name="Lage O.M."/>
            <person name="Pohl T."/>
            <person name="Merkel B.J."/>
            <person name="Hornburger P."/>
            <person name="Mueller R.-W."/>
            <person name="Bruemmer F."/>
            <person name="Labrenz M."/>
            <person name="Spormann A.M."/>
            <person name="Op den Camp H."/>
            <person name="Overmann J."/>
            <person name="Amann R."/>
            <person name="Jetten M.S.M."/>
            <person name="Mascher T."/>
            <person name="Medema M.H."/>
            <person name="Devos D.P."/>
            <person name="Kaster A.-K."/>
            <person name="Ovreas L."/>
            <person name="Rohde M."/>
            <person name="Galperin M.Y."/>
            <person name="Jogler C."/>
        </authorList>
    </citation>
    <scope>NUCLEOTIDE SEQUENCE [LARGE SCALE GENOMIC DNA]</scope>
    <source>
        <strain evidence="2 3">V202</strain>
    </source>
</reference>
<sequence>MIKSSSLRIKLSCGIVAVLSTVLFGNIGFAQRSTTKAQQNTTDPFGQSLQPVPIQQYRPNLSNPARSNSRYIGHLFEHTISQKLQKLRQELKNAKSNEQKEEVEKSVREALLEYFNKDMKHREAELEKLMLRSSKMSAALEKRAAAKEQLVNLQLKSFKYEVDGLGLFPKQGMTSQWKSSTRAYPTYTIVNSFDSEDLYLEAAKPKIDPLKTAMNAVNTMLQKLRSEKSDEGRTKTTSELRKALSNYFDLDLKARQKEIDKINAGLKKMQTGLQKRADAKDNIVDLQLQIIVNEAEGLGFFRSSAFNSAQHGIDLRLPALDNLGRSKKDTFFLRRNILR</sequence>
<evidence type="ECO:0000313" key="3">
    <source>
        <dbReference type="Proteomes" id="UP000318384"/>
    </source>
</evidence>
<gene>
    <name evidence="2" type="ORF">V202x_55720</name>
</gene>
<dbReference type="AlphaFoldDB" id="A0A517X3R4"/>
<protein>
    <submittedName>
        <fullName evidence="2">Uncharacterized protein</fullName>
    </submittedName>
</protein>
<proteinExistence type="predicted"/>